<keyword evidence="3" id="KW-0804">Transcription</keyword>
<keyword evidence="5" id="KW-0812">Transmembrane</keyword>
<name>A0ABU7BPP9_9TELE</name>
<evidence type="ECO:0000313" key="7">
    <source>
        <dbReference type="Proteomes" id="UP001345963"/>
    </source>
</evidence>
<evidence type="ECO:0000256" key="5">
    <source>
        <dbReference type="SAM" id="Phobius"/>
    </source>
</evidence>
<keyword evidence="5" id="KW-1133">Transmembrane helix</keyword>
<protein>
    <submittedName>
        <fullName evidence="6">CCR4-NOT transcription complex subunit 2</fullName>
    </submittedName>
</protein>
<evidence type="ECO:0000256" key="3">
    <source>
        <dbReference type="ARBA" id="ARBA00023163"/>
    </source>
</evidence>
<sequence>MSNSLTSNIFNGTDGSENVTGLDLSDFPALADRSRRDGSSNPTPQLNPLAGRAPYVGMVTKPSSEQTQDFSIHNEDFPALPGPNYQTKDPSSNNDDKTVWNLFLITFYLLFLIKMNSLHFTWASFFIHFL</sequence>
<gene>
    <name evidence="6" type="primary">CNOT2_2</name>
    <name evidence="6" type="ORF">ATANTOWER_014530</name>
</gene>
<evidence type="ECO:0000313" key="6">
    <source>
        <dbReference type="EMBL" id="MED6252636.1"/>
    </source>
</evidence>
<comment type="similarity">
    <text evidence="1">Belongs to the CNOT2/3/5 family.</text>
</comment>
<dbReference type="Proteomes" id="UP001345963">
    <property type="component" value="Unassembled WGS sequence"/>
</dbReference>
<evidence type="ECO:0000256" key="2">
    <source>
        <dbReference type="ARBA" id="ARBA00023015"/>
    </source>
</evidence>
<feature type="transmembrane region" description="Helical" evidence="5">
    <location>
        <begin position="102"/>
        <end position="127"/>
    </location>
</feature>
<feature type="compositionally biased region" description="Polar residues" evidence="4">
    <location>
        <begin position="61"/>
        <end position="71"/>
    </location>
</feature>
<dbReference type="EMBL" id="JAHUTI010062034">
    <property type="protein sequence ID" value="MED6252636.1"/>
    <property type="molecule type" value="Genomic_DNA"/>
</dbReference>
<reference evidence="6 7" key="1">
    <citation type="submission" date="2021-07" db="EMBL/GenBank/DDBJ databases">
        <authorList>
            <person name="Palmer J.M."/>
        </authorList>
    </citation>
    <scope>NUCLEOTIDE SEQUENCE [LARGE SCALE GENOMIC DNA]</scope>
    <source>
        <strain evidence="6 7">AT_MEX2019</strain>
        <tissue evidence="6">Muscle</tissue>
    </source>
</reference>
<comment type="caution">
    <text evidence="6">The sequence shown here is derived from an EMBL/GenBank/DDBJ whole genome shotgun (WGS) entry which is preliminary data.</text>
</comment>
<feature type="region of interest" description="Disordered" evidence="4">
    <location>
        <begin position="30"/>
        <end position="95"/>
    </location>
</feature>
<proteinExistence type="inferred from homology"/>
<accession>A0ABU7BPP9</accession>
<keyword evidence="5" id="KW-0472">Membrane</keyword>
<keyword evidence="7" id="KW-1185">Reference proteome</keyword>
<dbReference type="PANTHER" id="PTHR23326">
    <property type="entry name" value="CCR4 NOT-RELATED"/>
    <property type="match status" value="1"/>
</dbReference>
<organism evidence="6 7">
    <name type="scientific">Ataeniobius toweri</name>
    <dbReference type="NCBI Taxonomy" id="208326"/>
    <lineage>
        <taxon>Eukaryota</taxon>
        <taxon>Metazoa</taxon>
        <taxon>Chordata</taxon>
        <taxon>Craniata</taxon>
        <taxon>Vertebrata</taxon>
        <taxon>Euteleostomi</taxon>
        <taxon>Actinopterygii</taxon>
        <taxon>Neopterygii</taxon>
        <taxon>Teleostei</taxon>
        <taxon>Neoteleostei</taxon>
        <taxon>Acanthomorphata</taxon>
        <taxon>Ovalentaria</taxon>
        <taxon>Atherinomorphae</taxon>
        <taxon>Cyprinodontiformes</taxon>
        <taxon>Goodeidae</taxon>
        <taxon>Ataeniobius</taxon>
    </lineage>
</organism>
<dbReference type="InterPro" id="IPR040168">
    <property type="entry name" value="Not2/3/5"/>
</dbReference>
<feature type="compositionally biased region" description="Polar residues" evidence="4">
    <location>
        <begin position="84"/>
        <end position="93"/>
    </location>
</feature>
<keyword evidence="2" id="KW-0805">Transcription regulation</keyword>
<evidence type="ECO:0000256" key="1">
    <source>
        <dbReference type="ARBA" id="ARBA00007682"/>
    </source>
</evidence>
<evidence type="ECO:0000256" key="4">
    <source>
        <dbReference type="SAM" id="MobiDB-lite"/>
    </source>
</evidence>